<keyword evidence="1" id="KW-0812">Transmembrane</keyword>
<evidence type="ECO:0000256" key="2">
    <source>
        <dbReference type="SAM" id="SignalP"/>
    </source>
</evidence>
<feature type="signal peptide" evidence="2">
    <location>
        <begin position="1"/>
        <end position="19"/>
    </location>
</feature>
<accession>A0A7S0UKN6</accession>
<dbReference type="EMBL" id="HBFL01002780">
    <property type="protein sequence ID" value="CAD8761935.1"/>
    <property type="molecule type" value="Transcribed_RNA"/>
</dbReference>
<evidence type="ECO:0000256" key="1">
    <source>
        <dbReference type="SAM" id="Phobius"/>
    </source>
</evidence>
<feature type="transmembrane region" description="Helical" evidence="1">
    <location>
        <begin position="149"/>
        <end position="168"/>
    </location>
</feature>
<keyword evidence="1" id="KW-0472">Membrane</keyword>
<keyword evidence="1" id="KW-1133">Transmembrane helix</keyword>
<dbReference type="AlphaFoldDB" id="A0A7S0UKN6"/>
<evidence type="ECO:0008006" key="4">
    <source>
        <dbReference type="Google" id="ProtNLM"/>
    </source>
</evidence>
<evidence type="ECO:0000313" key="3">
    <source>
        <dbReference type="EMBL" id="CAD8761935.1"/>
    </source>
</evidence>
<gene>
    <name evidence="3" type="ORF">PDEL1432_LOCUS1975</name>
</gene>
<feature type="chain" id="PRO_5030548601" description="PSI domain-containing protein" evidence="2">
    <location>
        <begin position="20"/>
        <end position="169"/>
    </location>
</feature>
<keyword evidence="2" id="KW-0732">Signal</keyword>
<reference evidence="3" key="1">
    <citation type="submission" date="2021-01" db="EMBL/GenBank/DDBJ databases">
        <authorList>
            <person name="Corre E."/>
            <person name="Pelletier E."/>
            <person name="Niang G."/>
            <person name="Scheremetjew M."/>
            <person name="Finn R."/>
            <person name="Kale V."/>
            <person name="Holt S."/>
            <person name="Cochrane G."/>
            <person name="Meng A."/>
            <person name="Brown T."/>
            <person name="Cohen L."/>
        </authorList>
    </citation>
    <scope>NUCLEOTIDE SEQUENCE</scope>
    <source>
        <strain evidence="3">UNC1205</strain>
    </source>
</reference>
<organism evidence="3">
    <name type="scientific">Pseudo-nitzschia delicatissima</name>
    <dbReference type="NCBI Taxonomy" id="44447"/>
    <lineage>
        <taxon>Eukaryota</taxon>
        <taxon>Sar</taxon>
        <taxon>Stramenopiles</taxon>
        <taxon>Ochrophyta</taxon>
        <taxon>Bacillariophyta</taxon>
        <taxon>Bacillariophyceae</taxon>
        <taxon>Bacillariophycidae</taxon>
        <taxon>Bacillariales</taxon>
        <taxon>Bacillariaceae</taxon>
        <taxon>Pseudo-nitzschia</taxon>
    </lineage>
</organism>
<proteinExistence type="predicted"/>
<sequence length="169" mass="18024">MMSHLSSLFLLVLLSAVHSQTDIQNHCGVKPCIEPVRMSCEEMIDRYQFQGSCCSLEIIPATGGCRLTVSSGNCFYYPWCGDCDPVEEEASRCNNIFETAANQGCPLKDFDPLEIQSSLDYEVPSCSPTQAPTFGPDGSGGSSTHSKNIVMTGVAGILVAAIASAFVVA</sequence>
<name>A0A7S0UKN6_9STRA</name>
<protein>
    <recommendedName>
        <fullName evidence="4">PSI domain-containing protein</fullName>
    </recommendedName>
</protein>